<name>A0AAD1ZXP9_9LAMI</name>
<comment type="similarity">
    <text evidence="2">Belongs to the C-terminally encoded plant signaling peptide (CEP) family.</text>
</comment>
<evidence type="ECO:0000313" key="9">
    <source>
        <dbReference type="EMBL" id="CAI9777488.1"/>
    </source>
</evidence>
<dbReference type="GO" id="GO:1902025">
    <property type="term" value="P:nitrate import"/>
    <property type="evidence" value="ECO:0007669"/>
    <property type="project" value="TreeGrafter"/>
</dbReference>
<keyword evidence="8" id="KW-1133">Transmembrane helix</keyword>
<reference evidence="9" key="1">
    <citation type="submission" date="2023-05" db="EMBL/GenBank/DDBJ databases">
        <authorList>
            <person name="Huff M."/>
        </authorList>
    </citation>
    <scope>NUCLEOTIDE SEQUENCE</scope>
</reference>
<keyword evidence="3" id="KW-0052">Apoplast</keyword>
<dbReference type="GO" id="GO:1901371">
    <property type="term" value="P:regulation of leaf morphogenesis"/>
    <property type="evidence" value="ECO:0007669"/>
    <property type="project" value="TreeGrafter"/>
</dbReference>
<feature type="transmembrane region" description="Helical" evidence="8">
    <location>
        <begin position="25"/>
        <end position="46"/>
    </location>
</feature>
<organism evidence="9 10">
    <name type="scientific">Fraxinus pennsylvanica</name>
    <dbReference type="NCBI Taxonomy" id="56036"/>
    <lineage>
        <taxon>Eukaryota</taxon>
        <taxon>Viridiplantae</taxon>
        <taxon>Streptophyta</taxon>
        <taxon>Embryophyta</taxon>
        <taxon>Tracheophyta</taxon>
        <taxon>Spermatophyta</taxon>
        <taxon>Magnoliopsida</taxon>
        <taxon>eudicotyledons</taxon>
        <taxon>Gunneridae</taxon>
        <taxon>Pentapetalae</taxon>
        <taxon>asterids</taxon>
        <taxon>lamiids</taxon>
        <taxon>Lamiales</taxon>
        <taxon>Oleaceae</taxon>
        <taxon>Oleeae</taxon>
        <taxon>Fraxinus</taxon>
    </lineage>
</organism>
<evidence type="ECO:0000256" key="3">
    <source>
        <dbReference type="ARBA" id="ARBA00022523"/>
    </source>
</evidence>
<dbReference type="GO" id="GO:0048046">
    <property type="term" value="C:apoplast"/>
    <property type="evidence" value="ECO:0007669"/>
    <property type="project" value="UniProtKB-SubCell"/>
</dbReference>
<protein>
    <submittedName>
        <fullName evidence="9">Uncharacterized protein</fullName>
    </submittedName>
</protein>
<dbReference type="InterPro" id="IPR033250">
    <property type="entry name" value="CEP"/>
</dbReference>
<dbReference type="AlphaFoldDB" id="A0AAD1ZXP9"/>
<evidence type="ECO:0000256" key="8">
    <source>
        <dbReference type="SAM" id="Phobius"/>
    </source>
</evidence>
<evidence type="ECO:0000256" key="6">
    <source>
        <dbReference type="ARBA" id="ARBA00022729"/>
    </source>
</evidence>
<sequence length="112" mass="12519">MNDSYYIPLILAQVKVSFLILEHNIMANVVASCLFFILLIASNQVLGTQGRNLMVIRKSLKGTKETLPNTADNNFKNPMLQRQGFRFLQGYVDSFKPTTPGHSPGIGHSKHD</sequence>
<dbReference type="PANTHER" id="PTHR33348:SF48">
    <property type="match status" value="1"/>
</dbReference>
<dbReference type="PANTHER" id="PTHR33348">
    <property type="entry name" value="PRECURSOR OF CEP5"/>
    <property type="match status" value="1"/>
</dbReference>
<keyword evidence="6" id="KW-0732">Signal</keyword>
<keyword evidence="7" id="KW-0379">Hydroxylation</keyword>
<dbReference type="GO" id="GO:0006995">
    <property type="term" value="P:cellular response to nitrogen starvation"/>
    <property type="evidence" value="ECO:0007669"/>
    <property type="project" value="UniProtKB-ARBA"/>
</dbReference>
<keyword evidence="5" id="KW-0372">Hormone</keyword>
<proteinExistence type="inferred from homology"/>
<keyword evidence="8" id="KW-0472">Membrane</keyword>
<accession>A0AAD1ZXP9</accession>
<evidence type="ECO:0000256" key="2">
    <source>
        <dbReference type="ARBA" id="ARBA00008963"/>
    </source>
</evidence>
<keyword evidence="8" id="KW-0812">Transmembrane</keyword>
<evidence type="ECO:0000256" key="7">
    <source>
        <dbReference type="ARBA" id="ARBA00023278"/>
    </source>
</evidence>
<keyword evidence="4" id="KW-0964">Secreted</keyword>
<dbReference type="GO" id="GO:2000280">
    <property type="term" value="P:regulation of root development"/>
    <property type="evidence" value="ECO:0007669"/>
    <property type="project" value="TreeGrafter"/>
</dbReference>
<dbReference type="Proteomes" id="UP000834106">
    <property type="component" value="Chromosome 15"/>
</dbReference>
<dbReference type="EMBL" id="OU503050">
    <property type="protein sequence ID" value="CAI9777488.1"/>
    <property type="molecule type" value="Genomic_DNA"/>
</dbReference>
<keyword evidence="10" id="KW-1185">Reference proteome</keyword>
<evidence type="ECO:0000256" key="1">
    <source>
        <dbReference type="ARBA" id="ARBA00004271"/>
    </source>
</evidence>
<dbReference type="GO" id="GO:0048364">
    <property type="term" value="P:root development"/>
    <property type="evidence" value="ECO:0007669"/>
    <property type="project" value="InterPro"/>
</dbReference>
<evidence type="ECO:0000313" key="10">
    <source>
        <dbReference type="Proteomes" id="UP000834106"/>
    </source>
</evidence>
<dbReference type="GO" id="GO:0005179">
    <property type="term" value="F:hormone activity"/>
    <property type="evidence" value="ECO:0007669"/>
    <property type="project" value="UniProtKB-KW"/>
</dbReference>
<evidence type="ECO:0000256" key="4">
    <source>
        <dbReference type="ARBA" id="ARBA00022525"/>
    </source>
</evidence>
<evidence type="ECO:0000256" key="5">
    <source>
        <dbReference type="ARBA" id="ARBA00022702"/>
    </source>
</evidence>
<comment type="subcellular location">
    <subcellularLocation>
        <location evidence="1">Secreted</location>
        <location evidence="1">Extracellular space</location>
        <location evidence="1">Apoplast</location>
    </subcellularLocation>
</comment>
<gene>
    <name evidence="9" type="ORF">FPE_LOCUS24918</name>
</gene>